<comment type="caution">
    <text evidence="13">The sequence shown here is derived from an EMBL/GenBank/DDBJ whole genome shotgun (WGS) entry which is preliminary data.</text>
</comment>
<dbReference type="GO" id="GO:0005737">
    <property type="term" value="C:cytoplasm"/>
    <property type="evidence" value="ECO:0007669"/>
    <property type="project" value="TreeGrafter"/>
</dbReference>
<evidence type="ECO:0000256" key="10">
    <source>
        <dbReference type="SAM" id="Phobius"/>
    </source>
</evidence>
<dbReference type="GO" id="GO:0102522">
    <property type="term" value="F:tRNA 4-demethylwyosine alpha-amino-alpha-carboxypropyltransferase activity"/>
    <property type="evidence" value="ECO:0007669"/>
    <property type="project" value="UniProtKB-EC"/>
</dbReference>
<feature type="compositionally biased region" description="Basic and acidic residues" evidence="9">
    <location>
        <begin position="33"/>
        <end position="45"/>
    </location>
</feature>
<dbReference type="InterPro" id="IPR030382">
    <property type="entry name" value="MeTrfase_TRM5/TYW2"/>
</dbReference>
<feature type="domain" description="JmjC" evidence="11">
    <location>
        <begin position="611"/>
        <end position="765"/>
    </location>
</feature>
<dbReference type="SUPFAM" id="SSF51197">
    <property type="entry name" value="Clavaminate synthase-like"/>
    <property type="match status" value="1"/>
</dbReference>
<feature type="transmembrane region" description="Helical" evidence="10">
    <location>
        <begin position="455"/>
        <end position="478"/>
    </location>
</feature>
<feature type="region of interest" description="Disordered" evidence="9">
    <location>
        <begin position="1"/>
        <end position="85"/>
    </location>
</feature>
<evidence type="ECO:0000259" key="12">
    <source>
        <dbReference type="PROSITE" id="PS51684"/>
    </source>
</evidence>
<dbReference type="GO" id="GO:0031591">
    <property type="term" value="P:wybutosine biosynthetic process"/>
    <property type="evidence" value="ECO:0007669"/>
    <property type="project" value="TreeGrafter"/>
</dbReference>
<evidence type="ECO:0000256" key="8">
    <source>
        <dbReference type="ARBA" id="ARBA00049400"/>
    </source>
</evidence>
<feature type="compositionally biased region" description="Basic residues" evidence="9">
    <location>
        <begin position="46"/>
        <end position="57"/>
    </location>
</feature>
<dbReference type="InterPro" id="IPR003347">
    <property type="entry name" value="JmjC_dom"/>
</dbReference>
<name>A0A830HVK2_9CHLO</name>
<dbReference type="CDD" id="cd02440">
    <property type="entry name" value="AdoMet_MTases"/>
    <property type="match status" value="1"/>
</dbReference>
<gene>
    <name evidence="13" type="ORF">PPROV_000850500</name>
</gene>
<evidence type="ECO:0000256" key="4">
    <source>
        <dbReference type="ARBA" id="ARBA00022603"/>
    </source>
</evidence>
<accession>A0A830HVK2</accession>
<evidence type="ECO:0000259" key="11">
    <source>
        <dbReference type="PROSITE" id="PS51184"/>
    </source>
</evidence>
<dbReference type="InterPro" id="IPR056743">
    <property type="entry name" value="TRM5-TYW2-like_MTfase"/>
</dbReference>
<feature type="compositionally biased region" description="Pro residues" evidence="9">
    <location>
        <begin position="403"/>
        <end position="424"/>
    </location>
</feature>
<dbReference type="PANTHER" id="PTHR23245:SF25">
    <property type="entry name" value="TRNA WYBUTOSINE-SYNTHESIZING PROTEIN 2 HOMOLOG"/>
    <property type="match status" value="1"/>
</dbReference>
<keyword evidence="10" id="KW-0812">Transmembrane</keyword>
<keyword evidence="10" id="KW-0472">Membrane</keyword>
<dbReference type="OrthoDB" id="568365at2759"/>
<comment type="catalytic activity">
    <reaction evidence="8">
        <text>4-demethylwyosine(37) in tRNA(Phe) + S-adenosyl-L-methionine = 4-demethyl-7-[(3S)-3-amino-3-carboxypropyl]wyosine(37) in tRNA(Phe) + S-methyl-5'-thioadenosine + H(+)</text>
        <dbReference type="Rhea" id="RHEA:36355"/>
        <dbReference type="Rhea" id="RHEA-COMP:10164"/>
        <dbReference type="Rhea" id="RHEA-COMP:10378"/>
        <dbReference type="ChEBI" id="CHEBI:15378"/>
        <dbReference type="ChEBI" id="CHEBI:17509"/>
        <dbReference type="ChEBI" id="CHEBI:59789"/>
        <dbReference type="ChEBI" id="CHEBI:64315"/>
        <dbReference type="ChEBI" id="CHEBI:73550"/>
        <dbReference type="EC" id="2.5.1.114"/>
    </reaction>
</comment>
<dbReference type="GO" id="GO:0030488">
    <property type="term" value="P:tRNA methylation"/>
    <property type="evidence" value="ECO:0007669"/>
    <property type="project" value="TreeGrafter"/>
</dbReference>
<dbReference type="EMBL" id="BNJQ01000026">
    <property type="protein sequence ID" value="GHP09770.1"/>
    <property type="molecule type" value="Genomic_DNA"/>
</dbReference>
<reference evidence="13" key="1">
    <citation type="submission" date="2020-10" db="EMBL/GenBank/DDBJ databases">
        <title>Unveiling of a novel bifunctional photoreceptor, Dualchrome1, isolated from a cosmopolitan green alga.</title>
        <authorList>
            <person name="Suzuki S."/>
            <person name="Kawachi M."/>
        </authorList>
    </citation>
    <scope>NUCLEOTIDE SEQUENCE</scope>
    <source>
        <strain evidence="13">NIES 2893</strain>
    </source>
</reference>
<evidence type="ECO:0000256" key="7">
    <source>
        <dbReference type="ARBA" id="ARBA00022694"/>
    </source>
</evidence>
<dbReference type="AlphaFoldDB" id="A0A830HVK2"/>
<comment type="similarity">
    <text evidence="2">Belongs to the JARID1 histone demethylase family.</text>
</comment>
<dbReference type="PANTHER" id="PTHR23245">
    <property type="entry name" value="TRNA METHYLTRANSFERASE"/>
    <property type="match status" value="1"/>
</dbReference>
<evidence type="ECO:0000313" key="14">
    <source>
        <dbReference type="Proteomes" id="UP000660262"/>
    </source>
</evidence>
<dbReference type="Gene3D" id="2.60.120.650">
    <property type="entry name" value="Cupin"/>
    <property type="match status" value="1"/>
</dbReference>
<protein>
    <recommendedName>
        <fullName evidence="3">tRNA(Phe) (4-demethylwyosine(37)-C(7)) aminocarboxypropyltransferase</fullName>
        <ecNumber evidence="3">2.5.1.114</ecNumber>
    </recommendedName>
</protein>
<dbReference type="Proteomes" id="UP000660262">
    <property type="component" value="Unassembled WGS sequence"/>
</dbReference>
<comment type="pathway">
    <text evidence="1">tRNA modification; wybutosine-tRNA(Phe) biosynthesis.</text>
</comment>
<organism evidence="13 14">
    <name type="scientific">Pycnococcus provasolii</name>
    <dbReference type="NCBI Taxonomy" id="41880"/>
    <lineage>
        <taxon>Eukaryota</taxon>
        <taxon>Viridiplantae</taxon>
        <taxon>Chlorophyta</taxon>
        <taxon>Pseudoscourfieldiophyceae</taxon>
        <taxon>Pseudoscourfieldiales</taxon>
        <taxon>Pycnococcaceae</taxon>
        <taxon>Pycnococcus</taxon>
    </lineage>
</organism>
<feature type="domain" description="SAM-dependent methyltransferase TRM5/TYW2-type" evidence="12">
    <location>
        <begin position="119"/>
        <end position="401"/>
    </location>
</feature>
<evidence type="ECO:0000313" key="13">
    <source>
        <dbReference type="EMBL" id="GHP09770.1"/>
    </source>
</evidence>
<evidence type="ECO:0000256" key="6">
    <source>
        <dbReference type="ARBA" id="ARBA00022691"/>
    </source>
</evidence>
<evidence type="ECO:0000256" key="5">
    <source>
        <dbReference type="ARBA" id="ARBA00022679"/>
    </source>
</evidence>
<dbReference type="PROSITE" id="PS51684">
    <property type="entry name" value="SAM_MT_TRM5_TYW2"/>
    <property type="match status" value="1"/>
</dbReference>
<dbReference type="Gene3D" id="3.40.50.150">
    <property type="entry name" value="Vaccinia Virus protein VP39"/>
    <property type="match status" value="1"/>
</dbReference>
<dbReference type="Pfam" id="PF02475">
    <property type="entry name" value="TRM5-TYW2_MTfase"/>
    <property type="match status" value="1"/>
</dbReference>
<dbReference type="GO" id="GO:0008175">
    <property type="term" value="F:tRNA methyltransferase activity"/>
    <property type="evidence" value="ECO:0007669"/>
    <property type="project" value="TreeGrafter"/>
</dbReference>
<dbReference type="FunFam" id="3.40.50.150:FF:000131">
    <property type="entry name" value="tRNA wybutosine-synthesizing protein 2/3/4"/>
    <property type="match status" value="1"/>
</dbReference>
<keyword evidence="10" id="KW-1133">Transmembrane helix</keyword>
<evidence type="ECO:0000256" key="2">
    <source>
        <dbReference type="ARBA" id="ARBA00006801"/>
    </source>
</evidence>
<keyword evidence="4" id="KW-0489">Methyltransferase</keyword>
<dbReference type="EC" id="2.5.1.114" evidence="3"/>
<keyword evidence="14" id="KW-1185">Reference proteome</keyword>
<feature type="transmembrane region" description="Helical" evidence="10">
    <location>
        <begin position="429"/>
        <end position="448"/>
    </location>
</feature>
<dbReference type="PROSITE" id="PS51184">
    <property type="entry name" value="JMJC"/>
    <property type="match status" value="1"/>
</dbReference>
<evidence type="ECO:0000256" key="9">
    <source>
        <dbReference type="SAM" id="MobiDB-lite"/>
    </source>
</evidence>
<dbReference type="Pfam" id="PF13621">
    <property type="entry name" value="Cupin_8"/>
    <property type="match status" value="1"/>
</dbReference>
<evidence type="ECO:0000256" key="1">
    <source>
        <dbReference type="ARBA" id="ARBA00004797"/>
    </source>
</evidence>
<keyword evidence="7" id="KW-0819">tRNA processing</keyword>
<keyword evidence="5" id="KW-0808">Transferase</keyword>
<keyword evidence="6" id="KW-0949">S-adenosyl-L-methionine</keyword>
<feature type="compositionally biased region" description="Basic and acidic residues" evidence="9">
    <location>
        <begin position="15"/>
        <end position="27"/>
    </location>
</feature>
<proteinExistence type="inferred from homology"/>
<dbReference type="SUPFAM" id="SSF53335">
    <property type="entry name" value="S-adenosyl-L-methionine-dependent methyltransferases"/>
    <property type="match status" value="1"/>
</dbReference>
<evidence type="ECO:0000256" key="3">
    <source>
        <dbReference type="ARBA" id="ARBA00012265"/>
    </source>
</evidence>
<feature type="compositionally biased region" description="Low complexity" evidence="9">
    <location>
        <begin position="58"/>
        <end position="80"/>
    </location>
</feature>
<dbReference type="InterPro" id="IPR029063">
    <property type="entry name" value="SAM-dependent_MTases_sf"/>
</dbReference>
<feature type="region of interest" description="Disordered" evidence="9">
    <location>
        <begin position="402"/>
        <end position="430"/>
    </location>
</feature>
<sequence>MQRAEESVRAQGEMRTQRAEESVRAQDEVPTQRAEESVRAQDVKQSKPKSRRGRARARAAAARAADTTTTTTTNNNNNNNSTPSLPKASLVEIATCFLYLHLPPITNISDALSTLPKKYDIFGSDNNKIAILPRSAFNHELFDSATKAASADSIRSFFADVAAHLKVQRLATRNTKDGGIAADGKRTSTIRLLHGDSGWVKHNELGVIYFFDVTTNMFSRGNAVEKQRMGSIDMSGEHVVDLFCGIGYFTLHALVHSQAAHVTAMDWNTTATDALRRALPLNGIDANRIDIRTGDNRLVAPVGVADRVLLGTLPSSECSYDVAVRALKPTGGILHVHGLAYGGADGESAWVRDVIRKMQSICDDCGNKMQATLADSPPQPVRVKQYAPGCYHVVADVCVSPFKKPPPPPPPPTTTTMPMPPPTPSGTNGTTAAAAVAAAGVVAAAMSLRRRSAAVVVGSATVAAAATAAAAAAATAYLSKQREAATVPCRDDDSCWKLREVDGASLQSRDDFETRVIGSNTPCIVRRLLPQLARLSAEAKWHANWDASALLSCCDTSSPVVVHRCDHTPVLTFHPTRNYTFETLAIGELVERCSKVNGDSHFYLRSVGADARKEPSRLDSTFPQLHAALGLPALEKLLLPSDAHSSVLRMSGARVSVWAHFDCMDNILASVVGDKEVFLLSPDHDASLGGRGALSSPPVTFEEFEELARREGAVAHLRAGDALYLPSLWLHAAREASGSFHASVNVFWPHGTASTPSRDPYANAPPVAASAALKLCSSASSRRALGLVPVGLTPEEASLVRDSDRSLVDLLSQLPTRHKRFWTRRCTRLLDT</sequence>
<dbReference type="InterPro" id="IPR041667">
    <property type="entry name" value="Cupin_8"/>
</dbReference>